<dbReference type="AlphaFoldDB" id="A0A183T280"/>
<protein>
    <submittedName>
        <fullName evidence="3">Reverse transcriptase domain-containing protein</fullName>
    </submittedName>
</protein>
<evidence type="ECO:0000313" key="1">
    <source>
        <dbReference type="EMBL" id="VDL96963.1"/>
    </source>
</evidence>
<proteinExistence type="predicted"/>
<dbReference type="WBParaSite" id="SSLN_0001098901-mRNA-1">
    <property type="protein sequence ID" value="SSLN_0001098901-mRNA-1"/>
    <property type="gene ID" value="SSLN_0001098901"/>
</dbReference>
<name>A0A183T280_SCHSO</name>
<reference evidence="1 2" key="2">
    <citation type="submission" date="2018-11" db="EMBL/GenBank/DDBJ databases">
        <authorList>
            <consortium name="Pathogen Informatics"/>
        </authorList>
    </citation>
    <scope>NUCLEOTIDE SEQUENCE [LARGE SCALE GENOMIC DNA]</scope>
    <source>
        <strain evidence="1 2">NST_G2</strain>
    </source>
</reference>
<evidence type="ECO:0000313" key="2">
    <source>
        <dbReference type="Proteomes" id="UP000275846"/>
    </source>
</evidence>
<evidence type="ECO:0000313" key="3">
    <source>
        <dbReference type="WBParaSite" id="SSLN_0001098901-mRNA-1"/>
    </source>
</evidence>
<dbReference type="Proteomes" id="UP000275846">
    <property type="component" value="Unassembled WGS sequence"/>
</dbReference>
<keyword evidence="2" id="KW-1185">Reference proteome</keyword>
<dbReference type="OrthoDB" id="6243109at2759"/>
<organism evidence="3">
    <name type="scientific">Schistocephalus solidus</name>
    <name type="common">Tapeworm</name>
    <dbReference type="NCBI Taxonomy" id="70667"/>
    <lineage>
        <taxon>Eukaryota</taxon>
        <taxon>Metazoa</taxon>
        <taxon>Spiralia</taxon>
        <taxon>Lophotrochozoa</taxon>
        <taxon>Platyhelminthes</taxon>
        <taxon>Cestoda</taxon>
        <taxon>Eucestoda</taxon>
        <taxon>Diphyllobothriidea</taxon>
        <taxon>Diphyllobothriidae</taxon>
        <taxon>Schistocephalus</taxon>
    </lineage>
</organism>
<accession>A0A183T280</accession>
<sequence>MELLDYCLCKYFTFNDLVFKQIPGTSMGSQISGYLVEAILQELETRVFQIYKPKFWMCYVDDTEKPMGPSKGI</sequence>
<reference evidence="3" key="1">
    <citation type="submission" date="2016-06" db="UniProtKB">
        <authorList>
            <consortium name="WormBaseParasite"/>
        </authorList>
    </citation>
    <scope>IDENTIFICATION</scope>
</reference>
<gene>
    <name evidence="1" type="ORF">SSLN_LOCUS10578</name>
</gene>
<dbReference type="EMBL" id="UYSU01035963">
    <property type="protein sequence ID" value="VDL96963.1"/>
    <property type="molecule type" value="Genomic_DNA"/>
</dbReference>